<proteinExistence type="predicted"/>
<gene>
    <name evidence="1" type="ORF">CGL51_04650</name>
</gene>
<dbReference type="RefSeq" id="WP_220375826.1">
    <property type="nucleotide sequence ID" value="NZ_NMUE01000011.1"/>
</dbReference>
<evidence type="ECO:0000313" key="1">
    <source>
        <dbReference type="EMBL" id="RFA96652.1"/>
    </source>
</evidence>
<organism evidence="1 2">
    <name type="scientific">Pyrobaculum aerophilum</name>
    <dbReference type="NCBI Taxonomy" id="13773"/>
    <lineage>
        <taxon>Archaea</taxon>
        <taxon>Thermoproteota</taxon>
        <taxon>Thermoprotei</taxon>
        <taxon>Thermoproteales</taxon>
        <taxon>Thermoproteaceae</taxon>
        <taxon>Pyrobaculum</taxon>
    </lineage>
</organism>
<evidence type="ECO:0000313" key="2">
    <source>
        <dbReference type="Proteomes" id="UP000257123"/>
    </source>
</evidence>
<accession>A0A371QZZ2</accession>
<sequence>GRERVVEAVKQLRRELEPYVHDGTLGGREHELILFKTGERRSQKQWHTYCLRSWRRGAEVRESLKTE</sequence>
<dbReference type="EMBL" id="NMUE01000011">
    <property type="protein sequence ID" value="RFA96652.1"/>
    <property type="molecule type" value="Genomic_DNA"/>
</dbReference>
<reference evidence="1 2" key="1">
    <citation type="submission" date="2017-07" db="EMBL/GenBank/DDBJ databases">
        <title>Draft genome sequence of aerobic hyperthermophilic archaea, Pyrobaculum aerophilum YKB31 and YKB32.</title>
        <authorList>
            <person name="Mochizuki T."/>
            <person name="Berliner A.J."/>
            <person name="Yoshida-Takashima Y."/>
            <person name="Takaki Y."/>
            <person name="Nunoura T."/>
            <person name="Takai K."/>
        </authorList>
    </citation>
    <scope>NUCLEOTIDE SEQUENCE [LARGE SCALE GENOMIC DNA]</scope>
    <source>
        <strain evidence="1 2">YKB31</strain>
    </source>
</reference>
<dbReference type="Proteomes" id="UP000257123">
    <property type="component" value="Unassembled WGS sequence"/>
</dbReference>
<comment type="caution">
    <text evidence="1">The sequence shown here is derived from an EMBL/GenBank/DDBJ whole genome shotgun (WGS) entry which is preliminary data.</text>
</comment>
<dbReference type="AlphaFoldDB" id="A0A371QZZ2"/>
<protein>
    <submittedName>
        <fullName evidence="1">Uncharacterized protein</fullName>
    </submittedName>
</protein>
<name>A0A371QZZ2_9CREN</name>
<feature type="non-terminal residue" evidence="1">
    <location>
        <position position="1"/>
    </location>
</feature>